<keyword evidence="1 3" id="KW-0413">Isomerase</keyword>
<dbReference type="Gene3D" id="3.10.50.40">
    <property type="match status" value="2"/>
</dbReference>
<evidence type="ECO:0000256" key="1">
    <source>
        <dbReference type="PROSITE-ProRule" id="PRU00278"/>
    </source>
</evidence>
<dbReference type="Pfam" id="PF00639">
    <property type="entry name" value="Rotamase"/>
    <property type="match status" value="1"/>
</dbReference>
<dbReference type="Pfam" id="PF13616">
    <property type="entry name" value="Rotamase_3"/>
    <property type="match status" value="1"/>
</dbReference>
<keyword evidence="4" id="KW-1185">Reference proteome</keyword>
<gene>
    <name evidence="3" type="ORF">GCM10022271_16320</name>
</gene>
<dbReference type="Pfam" id="PF13145">
    <property type="entry name" value="Rotamase_2"/>
    <property type="match status" value="1"/>
</dbReference>
<organism evidence="3 4">
    <name type="scientific">Corallibacter vietnamensis</name>
    <dbReference type="NCBI Taxonomy" id="904130"/>
    <lineage>
        <taxon>Bacteria</taxon>
        <taxon>Pseudomonadati</taxon>
        <taxon>Bacteroidota</taxon>
        <taxon>Flavobacteriia</taxon>
        <taxon>Flavobacteriales</taxon>
        <taxon>Flavobacteriaceae</taxon>
        <taxon>Corallibacter</taxon>
    </lineage>
</organism>
<dbReference type="InterPro" id="IPR000297">
    <property type="entry name" value="PPIase_PpiC"/>
</dbReference>
<comment type="caution">
    <text evidence="3">The sequence shown here is derived from an EMBL/GenBank/DDBJ whole genome shotgun (WGS) entry which is preliminary data.</text>
</comment>
<dbReference type="InterPro" id="IPR046357">
    <property type="entry name" value="PPIase_dom_sf"/>
</dbReference>
<evidence type="ECO:0000313" key="4">
    <source>
        <dbReference type="Proteomes" id="UP001501456"/>
    </source>
</evidence>
<dbReference type="InterPro" id="IPR050245">
    <property type="entry name" value="PrsA_foldase"/>
</dbReference>
<feature type="domain" description="PpiC" evidence="2">
    <location>
        <begin position="121"/>
        <end position="220"/>
    </location>
</feature>
<dbReference type="EMBL" id="BAABBI010000001">
    <property type="protein sequence ID" value="GAA3784634.1"/>
    <property type="molecule type" value="Genomic_DNA"/>
</dbReference>
<dbReference type="GO" id="GO:0016853">
    <property type="term" value="F:isomerase activity"/>
    <property type="evidence" value="ECO:0007669"/>
    <property type="project" value="UniProtKB-KW"/>
</dbReference>
<dbReference type="RefSeq" id="WP_344729194.1">
    <property type="nucleotide sequence ID" value="NZ_BAABBI010000001.1"/>
</dbReference>
<dbReference type="PROSITE" id="PS50198">
    <property type="entry name" value="PPIC_PPIASE_2"/>
    <property type="match status" value="2"/>
</dbReference>
<keyword evidence="1" id="KW-0697">Rotamase</keyword>
<dbReference type="PANTHER" id="PTHR47245:SF2">
    <property type="entry name" value="PEPTIDYL-PROLYL CIS-TRANS ISOMERASE HP_0175-RELATED"/>
    <property type="match status" value="1"/>
</dbReference>
<accession>A0ABP7HA68</accession>
<dbReference type="Proteomes" id="UP001501456">
    <property type="component" value="Unassembled WGS sequence"/>
</dbReference>
<protein>
    <submittedName>
        <fullName evidence="3">Peptidylprolyl isomerase</fullName>
    </submittedName>
</protein>
<evidence type="ECO:0000259" key="2">
    <source>
        <dbReference type="PROSITE" id="PS50198"/>
    </source>
</evidence>
<name>A0ABP7HA68_9FLAO</name>
<feature type="domain" description="PpiC" evidence="2">
    <location>
        <begin position="225"/>
        <end position="326"/>
    </location>
</feature>
<proteinExistence type="predicted"/>
<dbReference type="SUPFAM" id="SSF54534">
    <property type="entry name" value="FKBP-like"/>
    <property type="match status" value="2"/>
</dbReference>
<reference evidence="4" key="1">
    <citation type="journal article" date="2019" name="Int. J. Syst. Evol. Microbiol.">
        <title>The Global Catalogue of Microorganisms (GCM) 10K type strain sequencing project: providing services to taxonomists for standard genome sequencing and annotation.</title>
        <authorList>
            <consortium name="The Broad Institute Genomics Platform"/>
            <consortium name="The Broad Institute Genome Sequencing Center for Infectious Disease"/>
            <person name="Wu L."/>
            <person name="Ma J."/>
        </authorList>
    </citation>
    <scope>NUCLEOTIDE SEQUENCE [LARGE SCALE GENOMIC DNA]</scope>
    <source>
        <strain evidence="4">JCM 17525</strain>
    </source>
</reference>
<sequence length="650" mass="74972">MVKYFFAFVFLATFYLGNAQVKKSEVLFSVNESPVYVNEFVRIFNKNIDLVKDESQKDVDEYLKLFINYKLKLKEAETLKLDEKSSYKIELQSYKKQLAKNYLTDNKVTDALVREAYNRIKQEVKASHILIRLDEAAKPEDTIKAYNQLLELRERVKNEGFDKVKQDVHNGRTVYAEDLGYFNGFKMVYKFENAAYNTNVGDISMPFKTRFGYHIVQVFDKRESRGERTVGHIMISNKKDPKLESSETRINDIYAKLKQGEAFESLAKQFSEDASSAKVGGKLAPFSGGQLSSSEFEDAAFALKNVGDVSKPIQSAFGWHIIKLYDIKPVPSFDEMKSELEVKVKRDSRSQIINTSIVNDLKEHYKIPSQKPEGLTYFEHILTNDYYNGTWSLPENFKATEQLAVINDKKITNADFGNYLLKTQQRSKPVEPLNKIIAEKYDAFLGQELIQYREENLENENEDYANIVSEYRDGLLLFDLMETQIWNTSKTDSLGIQEYYNAHKEDYYWNKRADAVVASSADKKTIKKVAKLLKKGESPETIKESLNTNGKVNVIFTSEIMDKEHQALPKTFEFKEGLSGIYKHNNAFSIVKVNKVLPRTLKTFDEAKGNIISDYQSYKEALWLDGLHKKYQVTINESVLEKVKTQINKQ</sequence>
<evidence type="ECO:0000313" key="3">
    <source>
        <dbReference type="EMBL" id="GAA3784634.1"/>
    </source>
</evidence>
<dbReference type="PANTHER" id="PTHR47245">
    <property type="entry name" value="PEPTIDYLPROLYL ISOMERASE"/>
    <property type="match status" value="1"/>
</dbReference>